<dbReference type="Proteomes" id="UP000315751">
    <property type="component" value="Unassembled WGS sequence"/>
</dbReference>
<dbReference type="PANTHER" id="PTHR12544:SF48">
    <property type="entry name" value="GLUTAMINASE 1"/>
    <property type="match status" value="1"/>
</dbReference>
<keyword evidence="6" id="KW-0732">Signal</keyword>
<comment type="catalytic activity">
    <reaction evidence="4 5">
        <text>L-glutamine + H2O = L-glutamate + NH4(+)</text>
        <dbReference type="Rhea" id="RHEA:15889"/>
        <dbReference type="ChEBI" id="CHEBI:15377"/>
        <dbReference type="ChEBI" id="CHEBI:28938"/>
        <dbReference type="ChEBI" id="CHEBI:29985"/>
        <dbReference type="ChEBI" id="CHEBI:58359"/>
        <dbReference type="EC" id="3.5.1.2"/>
    </reaction>
</comment>
<feature type="binding site" evidence="5">
    <location>
        <position position="104"/>
    </location>
    <ligand>
        <name>substrate</name>
    </ligand>
</feature>
<comment type="subunit">
    <text evidence="5">Homotetramer.</text>
</comment>
<dbReference type="GO" id="GO:0006543">
    <property type="term" value="P:L-glutamine catabolic process"/>
    <property type="evidence" value="ECO:0007669"/>
    <property type="project" value="TreeGrafter"/>
</dbReference>
<dbReference type="EC" id="3.5.1.2" evidence="2 5"/>
<evidence type="ECO:0000256" key="2">
    <source>
        <dbReference type="ARBA" id="ARBA00012918"/>
    </source>
</evidence>
<dbReference type="Gene3D" id="3.40.710.10">
    <property type="entry name" value="DD-peptidase/beta-lactamase superfamily"/>
    <property type="match status" value="1"/>
</dbReference>
<organism evidence="7 8">
    <name type="scientific">Nitrospirillum amazonense</name>
    <dbReference type="NCBI Taxonomy" id="28077"/>
    <lineage>
        <taxon>Bacteria</taxon>
        <taxon>Pseudomonadati</taxon>
        <taxon>Pseudomonadota</taxon>
        <taxon>Alphaproteobacteria</taxon>
        <taxon>Rhodospirillales</taxon>
        <taxon>Azospirillaceae</taxon>
        <taxon>Nitrospirillum</taxon>
    </lineage>
</organism>
<dbReference type="SUPFAM" id="SSF56601">
    <property type="entry name" value="beta-lactamase/transpeptidase-like"/>
    <property type="match status" value="1"/>
</dbReference>
<dbReference type="InterPro" id="IPR015868">
    <property type="entry name" value="Glutaminase"/>
</dbReference>
<evidence type="ECO:0000256" key="1">
    <source>
        <dbReference type="ARBA" id="ARBA00011076"/>
    </source>
</evidence>
<keyword evidence="8" id="KW-1185">Reference proteome</keyword>
<keyword evidence="3 5" id="KW-0378">Hydrolase</keyword>
<dbReference type="PANTHER" id="PTHR12544">
    <property type="entry name" value="GLUTAMINASE"/>
    <property type="match status" value="1"/>
</dbReference>
<accession>A0A560HF81</accession>
<feature type="binding site" evidence="5">
    <location>
        <position position="236"/>
    </location>
    <ligand>
        <name>substrate</name>
    </ligand>
</feature>
<sequence>MTSGLTRRARAWGAAAILSLVLQGAALMGSGAAAAREVLPPDAAIQQAVDQAYAKFKGVMDGENASYIPYLAKADPKLYGIAVVTADGRVFKAGDAGQEFPVESIAKVFTLACVLKDQGPEAVMAKIGVNATGQPFNSVLAVELNNDKLTGSPPAGNPLVNAGAIAAASLVPGADLAARWKTVLDTASSFAGRTLALNQDVYQSEMASNQHNQAIALLLQSYDHLYADPAMTVDLYTRECSYNVSAEDLATMGATLANGGTNPVSHKAVVDPATSARVLAVMATAGLYNTTGEWLFKVGLPGKSGVGGGILAVAPGKLAIGVYSSRLDAAGNSVRGQLAVQFIAETLGLNLFAAGK</sequence>
<comment type="caution">
    <text evidence="7">The sequence shown here is derived from an EMBL/GenBank/DDBJ whole genome shotgun (WGS) entry which is preliminary data.</text>
</comment>
<dbReference type="AlphaFoldDB" id="A0A560HF81"/>
<evidence type="ECO:0000313" key="7">
    <source>
        <dbReference type="EMBL" id="TWB44289.1"/>
    </source>
</evidence>
<proteinExistence type="inferred from homology"/>
<dbReference type="NCBIfam" id="NF009020">
    <property type="entry name" value="PRK12356.1"/>
    <property type="match status" value="1"/>
</dbReference>
<dbReference type="GO" id="GO:0004359">
    <property type="term" value="F:glutaminase activity"/>
    <property type="evidence" value="ECO:0007669"/>
    <property type="project" value="UniProtKB-UniRule"/>
</dbReference>
<dbReference type="EMBL" id="VITR01000003">
    <property type="protein sequence ID" value="TWB44289.1"/>
    <property type="molecule type" value="Genomic_DNA"/>
</dbReference>
<dbReference type="GO" id="GO:0006537">
    <property type="term" value="P:glutamate biosynthetic process"/>
    <property type="evidence" value="ECO:0007669"/>
    <property type="project" value="TreeGrafter"/>
</dbReference>
<dbReference type="InterPro" id="IPR012338">
    <property type="entry name" value="Beta-lactam/transpept-like"/>
</dbReference>
<evidence type="ECO:0000313" key="8">
    <source>
        <dbReference type="Proteomes" id="UP000315751"/>
    </source>
</evidence>
<name>A0A560HF81_9PROT</name>
<evidence type="ECO:0000256" key="5">
    <source>
        <dbReference type="HAMAP-Rule" id="MF_00313"/>
    </source>
</evidence>
<evidence type="ECO:0000256" key="6">
    <source>
        <dbReference type="SAM" id="SignalP"/>
    </source>
</evidence>
<dbReference type="HAMAP" id="MF_00313">
    <property type="entry name" value="Glutaminase"/>
    <property type="match status" value="1"/>
</dbReference>
<feature type="binding site" evidence="5">
    <location>
        <position position="205"/>
    </location>
    <ligand>
        <name>substrate</name>
    </ligand>
</feature>
<dbReference type="Pfam" id="PF04960">
    <property type="entry name" value="Glutaminase"/>
    <property type="match status" value="1"/>
</dbReference>
<feature type="binding site" evidence="5">
    <location>
        <position position="212"/>
    </location>
    <ligand>
        <name>substrate</name>
    </ligand>
</feature>
<feature type="chain" id="PRO_5021734202" description="Glutaminase" evidence="6">
    <location>
        <begin position="36"/>
        <end position="356"/>
    </location>
</feature>
<reference evidence="7 8" key="1">
    <citation type="submission" date="2019-06" db="EMBL/GenBank/DDBJ databases">
        <title>Genomic Encyclopedia of Type Strains, Phase IV (KMG-V): Genome sequencing to study the core and pangenomes of soil and plant-associated prokaryotes.</title>
        <authorList>
            <person name="Whitman W."/>
        </authorList>
    </citation>
    <scope>NUCLEOTIDE SEQUENCE [LARGE SCALE GENOMIC DNA]</scope>
    <source>
        <strain evidence="7 8">BR 11622</strain>
    </source>
</reference>
<dbReference type="RefSeq" id="WP_246130175.1">
    <property type="nucleotide sequence ID" value="NZ_VITR01000003.1"/>
</dbReference>
<gene>
    <name evidence="5" type="primary">glsA</name>
    <name evidence="7" type="ORF">FBZ90_103195</name>
</gene>
<protein>
    <recommendedName>
        <fullName evidence="2 5">Glutaminase</fullName>
        <ecNumber evidence="2 5">3.5.1.2</ecNumber>
    </recommendedName>
</protein>
<evidence type="ECO:0000256" key="4">
    <source>
        <dbReference type="ARBA" id="ARBA00049534"/>
    </source>
</evidence>
<comment type="similarity">
    <text evidence="1 5">Belongs to the glutaminase family.</text>
</comment>
<feature type="binding site" evidence="5">
    <location>
        <position position="288"/>
    </location>
    <ligand>
        <name>substrate</name>
    </ligand>
</feature>
<dbReference type="NCBIfam" id="TIGR03814">
    <property type="entry name" value="Gln_ase"/>
    <property type="match status" value="1"/>
</dbReference>
<feature type="binding site" evidence="5">
    <location>
        <position position="306"/>
    </location>
    <ligand>
        <name>substrate</name>
    </ligand>
</feature>
<evidence type="ECO:0000256" key="3">
    <source>
        <dbReference type="ARBA" id="ARBA00022801"/>
    </source>
</evidence>
<feature type="binding site" evidence="5">
    <location>
        <position position="161"/>
    </location>
    <ligand>
        <name>substrate</name>
    </ligand>
</feature>
<keyword evidence="5" id="KW-0007">Acetylation</keyword>
<feature type="signal peptide" evidence="6">
    <location>
        <begin position="1"/>
        <end position="35"/>
    </location>
</feature>